<sequence length="505" mass="58346">MRFNLDEALDATTDEEVPTNLESLPSDDDDEELKLDDDFLTMLSNLNLKTRLPQWDMHHRGHYYRRPLSSASSTRATGKIDTEEQRDAFDVKSLGVALQDSINDKLEKQLLINMEQINNIKEKKRRILEEQKRREAEEAKKREQEQERIRLQKIKEEQLAKEKLAQEKQKALELAAQQKAKEEQELKAKKAAEEQERQARETAAKQNQSMTDFAAIDKLFWSYKEKIASIKKDIVQPVKDSDKDLRNTISRHKRKINPKFGQLTNSNQQLMNIKADLIQLIDQTKANSLAYQWILNFIAKAAVHQAETEVRVKPESALPLGKLILSLLITYPELKDLLMARFVKKCPYVIGFTCKIDTEKGRINMGWKRNSEDKWEDESSYSERMGGMMTLFSVLTRLPLPQEFITSHSHPLPITKSWQMLARICNTSLDLLTNTHFIVIGNWWDASAAEFLQAYANQGAKLLQLLGDDLTNVVAEHKYSGAARLRILMEEWQMGQLKSFPEMEA</sequence>
<dbReference type="Proteomes" id="UP000001640">
    <property type="component" value="Chromosome 3"/>
</dbReference>
<keyword evidence="10" id="KW-0906">Nuclear pore complex</keyword>
<evidence type="ECO:0000256" key="8">
    <source>
        <dbReference type="ARBA" id="ARBA00023010"/>
    </source>
</evidence>
<dbReference type="PANTHER" id="PTHR12960:SF0">
    <property type="entry name" value="MRNA EXPORT FACTOR GLE1"/>
    <property type="match status" value="1"/>
</dbReference>
<dbReference type="PANTHER" id="PTHR12960">
    <property type="entry name" value="GLE-1-RELATED"/>
    <property type="match status" value="1"/>
</dbReference>
<feature type="region of interest" description="Disordered" evidence="17">
    <location>
        <begin position="1"/>
        <end position="30"/>
    </location>
</feature>
<evidence type="ECO:0000256" key="12">
    <source>
        <dbReference type="ARBA" id="ARBA00023242"/>
    </source>
</evidence>
<protein>
    <recommendedName>
        <fullName evidence="13">mRNA export factor GLE1</fullName>
    </recommendedName>
    <alternativeName>
        <fullName evidence="15">Nuclear pore protein GLE1</fullName>
    </alternativeName>
    <alternativeName>
        <fullName evidence="14">Nucleoporin GLE1</fullName>
    </alternativeName>
    <alternativeName>
        <fullName evidence="16">RNA export factor GLE1</fullName>
    </alternativeName>
</protein>
<evidence type="ECO:0000313" key="18">
    <source>
        <dbReference type="EMBL" id="CCC69247.1"/>
    </source>
</evidence>
<evidence type="ECO:0000256" key="6">
    <source>
        <dbReference type="ARBA" id="ARBA00022816"/>
    </source>
</evidence>
<evidence type="ECO:0000256" key="4">
    <source>
        <dbReference type="ARBA" id="ARBA00011056"/>
    </source>
</evidence>
<dbReference type="GO" id="GO:0005737">
    <property type="term" value="C:cytoplasm"/>
    <property type="evidence" value="ECO:0007669"/>
    <property type="project" value="EnsemblFungi"/>
</dbReference>
<dbReference type="GO" id="GO:0006409">
    <property type="term" value="P:tRNA export from nucleus"/>
    <property type="evidence" value="ECO:0007669"/>
    <property type="project" value="EnsemblFungi"/>
</dbReference>
<dbReference type="FunCoup" id="G0VCN7">
    <property type="interactions" value="145"/>
</dbReference>
<dbReference type="KEGG" id="ncs:NCAS_0C02570"/>
<evidence type="ECO:0000256" key="9">
    <source>
        <dbReference type="ARBA" id="ARBA00023054"/>
    </source>
</evidence>
<dbReference type="FunFam" id="1.25.40.510:FF:000003">
    <property type="entry name" value="Nucleoporin GLE1"/>
    <property type="match status" value="1"/>
</dbReference>
<keyword evidence="11" id="KW-0472">Membrane</keyword>
<dbReference type="HOGENOM" id="CLU_029651_0_0_1"/>
<feature type="compositionally biased region" description="Basic and acidic residues" evidence="17">
    <location>
        <begin position="185"/>
        <end position="203"/>
    </location>
</feature>
<keyword evidence="5" id="KW-0813">Transport</keyword>
<dbReference type="Gene3D" id="1.25.40.510">
    <property type="entry name" value="GLE1-like"/>
    <property type="match status" value="1"/>
</dbReference>
<keyword evidence="6" id="KW-0509">mRNA transport</keyword>
<evidence type="ECO:0000256" key="17">
    <source>
        <dbReference type="SAM" id="MobiDB-lite"/>
    </source>
</evidence>
<dbReference type="AlphaFoldDB" id="G0VCN7"/>
<keyword evidence="7" id="KW-0653">Protein transport</keyword>
<dbReference type="InterPro" id="IPR012476">
    <property type="entry name" value="GLE1"/>
</dbReference>
<gene>
    <name evidence="18" type="primary">NCAS0C02570</name>
    <name evidence="18" type="ordered locus">NCAS_0C02570</name>
</gene>
<organism evidence="18 19">
    <name type="scientific">Naumovozyma castellii</name>
    <name type="common">Yeast</name>
    <name type="synonym">Saccharomyces castellii</name>
    <dbReference type="NCBI Taxonomy" id="27288"/>
    <lineage>
        <taxon>Eukaryota</taxon>
        <taxon>Fungi</taxon>
        <taxon>Dikarya</taxon>
        <taxon>Ascomycota</taxon>
        <taxon>Saccharomycotina</taxon>
        <taxon>Saccharomycetes</taxon>
        <taxon>Saccharomycetales</taxon>
        <taxon>Saccharomycetaceae</taxon>
        <taxon>Naumovozyma</taxon>
    </lineage>
</organism>
<dbReference type="InterPro" id="IPR038506">
    <property type="entry name" value="GLE1-like_sf"/>
</dbReference>
<evidence type="ECO:0000256" key="5">
    <source>
        <dbReference type="ARBA" id="ARBA00022448"/>
    </source>
</evidence>
<keyword evidence="12" id="KW-0539">Nucleus</keyword>
<evidence type="ECO:0000256" key="14">
    <source>
        <dbReference type="ARBA" id="ARBA00029983"/>
    </source>
</evidence>
<dbReference type="InParanoid" id="G0VCN7"/>
<keyword evidence="9" id="KW-0175">Coiled coil</keyword>
<evidence type="ECO:0000256" key="13">
    <source>
        <dbReference type="ARBA" id="ARBA00026227"/>
    </source>
</evidence>
<dbReference type="GeneID" id="96902830"/>
<proteinExistence type="inferred from homology"/>
<accession>G0VCN7</accession>
<dbReference type="OMA" id="VPANIHS"/>
<reference evidence="18 19" key="1">
    <citation type="journal article" date="2011" name="Proc. Natl. Acad. Sci. U.S.A.">
        <title>Evolutionary erosion of yeast sex chromosomes by mating-type switching accidents.</title>
        <authorList>
            <person name="Gordon J.L."/>
            <person name="Armisen D."/>
            <person name="Proux-Wera E."/>
            <person name="Oheigeartaigh S.S."/>
            <person name="Byrne K.P."/>
            <person name="Wolfe K.H."/>
        </authorList>
    </citation>
    <scope>NUCLEOTIDE SEQUENCE [LARGE SCALE GENOMIC DNA]</scope>
    <source>
        <strain evidence="19">ATCC 76901 / BCRC 22586 / CBS 4309 / NBRC 1992 / NRRL Y-12630</strain>
    </source>
</reference>
<evidence type="ECO:0000256" key="2">
    <source>
        <dbReference type="ARBA" id="ARBA00004567"/>
    </source>
</evidence>
<comment type="subcellular location">
    <subcellularLocation>
        <location evidence="1">Nucleus membrane</location>
        <topology evidence="1">Peripheral membrane protein</topology>
        <orientation evidence="1">Cytoplasmic side</orientation>
    </subcellularLocation>
    <subcellularLocation>
        <location evidence="3">Nucleus membrane</location>
        <topology evidence="3">Peripheral membrane protein</topology>
        <orientation evidence="3">Nucleoplasmic side</orientation>
    </subcellularLocation>
    <subcellularLocation>
        <location evidence="2">Nucleus</location>
        <location evidence="2">Nuclear pore complex</location>
    </subcellularLocation>
</comment>
<evidence type="ECO:0000256" key="11">
    <source>
        <dbReference type="ARBA" id="ARBA00023136"/>
    </source>
</evidence>
<dbReference type="GO" id="GO:0031369">
    <property type="term" value="F:translation initiation factor binding"/>
    <property type="evidence" value="ECO:0007669"/>
    <property type="project" value="EnsemblFungi"/>
</dbReference>
<keyword evidence="8" id="KW-0811">Translocation</keyword>
<feature type="region of interest" description="Disordered" evidence="17">
    <location>
        <begin position="185"/>
        <end position="207"/>
    </location>
</feature>
<dbReference type="GO" id="GO:0000822">
    <property type="term" value="F:inositol hexakisphosphate binding"/>
    <property type="evidence" value="ECO:0007669"/>
    <property type="project" value="EnsemblFungi"/>
</dbReference>
<dbReference type="GO" id="GO:0044614">
    <property type="term" value="C:nuclear pore cytoplasmic filaments"/>
    <property type="evidence" value="ECO:0007669"/>
    <property type="project" value="EnsemblFungi"/>
</dbReference>
<dbReference type="GO" id="GO:0006449">
    <property type="term" value="P:regulation of translational termination"/>
    <property type="evidence" value="ECO:0007669"/>
    <property type="project" value="EnsemblFungi"/>
</dbReference>
<evidence type="ECO:0000313" key="19">
    <source>
        <dbReference type="Proteomes" id="UP000001640"/>
    </source>
</evidence>
<evidence type="ECO:0000256" key="3">
    <source>
        <dbReference type="ARBA" id="ARBA00004620"/>
    </source>
</evidence>
<name>G0VCN7_NAUCA</name>
<feature type="compositionally biased region" description="Acidic residues" evidence="17">
    <location>
        <begin position="7"/>
        <end position="17"/>
    </location>
</feature>
<dbReference type="eggNOG" id="KOG2412">
    <property type="taxonomic scope" value="Eukaryota"/>
</dbReference>
<dbReference type="GO" id="GO:0006446">
    <property type="term" value="P:regulation of translational initiation"/>
    <property type="evidence" value="ECO:0007669"/>
    <property type="project" value="EnsemblFungi"/>
</dbReference>
<evidence type="ECO:0000256" key="1">
    <source>
        <dbReference type="ARBA" id="ARBA00004335"/>
    </source>
</evidence>
<dbReference type="GO" id="GO:0016973">
    <property type="term" value="P:poly(A)+ mRNA export from nucleus"/>
    <property type="evidence" value="ECO:0007669"/>
    <property type="project" value="EnsemblFungi"/>
</dbReference>
<evidence type="ECO:0000256" key="7">
    <source>
        <dbReference type="ARBA" id="ARBA00022927"/>
    </source>
</evidence>
<evidence type="ECO:0000256" key="16">
    <source>
        <dbReference type="ARBA" id="ARBA00075681"/>
    </source>
</evidence>
<dbReference type="Pfam" id="PF07817">
    <property type="entry name" value="GLE1"/>
    <property type="match status" value="1"/>
</dbReference>
<dbReference type="GO" id="GO:0008047">
    <property type="term" value="F:enzyme activator activity"/>
    <property type="evidence" value="ECO:0007669"/>
    <property type="project" value="EnsemblFungi"/>
</dbReference>
<dbReference type="GO" id="GO:0005543">
    <property type="term" value="F:phospholipid binding"/>
    <property type="evidence" value="ECO:0007669"/>
    <property type="project" value="EnsemblFungi"/>
</dbReference>
<reference key="2">
    <citation type="submission" date="2011-08" db="EMBL/GenBank/DDBJ databases">
        <title>Genome sequence of Naumovozyma castellii.</title>
        <authorList>
            <person name="Gordon J.L."/>
            <person name="Armisen D."/>
            <person name="Proux-Wera E."/>
            <person name="OhEigeartaigh S.S."/>
            <person name="Byrne K.P."/>
            <person name="Wolfe K.H."/>
        </authorList>
    </citation>
    <scope>NUCLEOTIDE SEQUENCE</scope>
    <source>
        <strain>Type strain:CBS 4309</strain>
    </source>
</reference>
<comment type="similarity">
    <text evidence="4">Belongs to the GLE1 family.</text>
</comment>
<dbReference type="EMBL" id="HE576754">
    <property type="protein sequence ID" value="CCC69247.1"/>
    <property type="molecule type" value="Genomic_DNA"/>
</dbReference>
<dbReference type="RefSeq" id="XP_003675613.1">
    <property type="nucleotide sequence ID" value="XM_003675565.1"/>
</dbReference>
<evidence type="ECO:0000256" key="10">
    <source>
        <dbReference type="ARBA" id="ARBA00023132"/>
    </source>
</evidence>
<keyword evidence="19" id="KW-1185">Reference proteome</keyword>
<dbReference type="GO" id="GO:0031965">
    <property type="term" value="C:nuclear membrane"/>
    <property type="evidence" value="ECO:0007669"/>
    <property type="project" value="UniProtKB-SubCell"/>
</dbReference>
<evidence type="ECO:0000256" key="15">
    <source>
        <dbReference type="ARBA" id="ARBA00075092"/>
    </source>
</evidence>
<dbReference type="STRING" id="1064592.G0VCN7"/>
<dbReference type="GO" id="GO:0015031">
    <property type="term" value="P:protein transport"/>
    <property type="evidence" value="ECO:0007669"/>
    <property type="project" value="UniProtKB-KW"/>
</dbReference>
<dbReference type="OrthoDB" id="420884at2759"/>